<gene>
    <name evidence="1" type="primary">Rrbp1</name>
    <name evidence="1" type="ORF">CM83_103138</name>
</gene>
<dbReference type="AlphaFoldDB" id="A0A0A9VW78"/>
<accession>A0A0A9VW78</accession>
<organism evidence="1">
    <name type="scientific">Lygus hesperus</name>
    <name type="common">Western plant bug</name>
    <dbReference type="NCBI Taxonomy" id="30085"/>
    <lineage>
        <taxon>Eukaryota</taxon>
        <taxon>Metazoa</taxon>
        <taxon>Ecdysozoa</taxon>
        <taxon>Arthropoda</taxon>
        <taxon>Hexapoda</taxon>
        <taxon>Insecta</taxon>
        <taxon>Pterygota</taxon>
        <taxon>Neoptera</taxon>
        <taxon>Paraneoptera</taxon>
        <taxon>Hemiptera</taxon>
        <taxon>Heteroptera</taxon>
        <taxon>Panheteroptera</taxon>
        <taxon>Cimicomorpha</taxon>
        <taxon>Miridae</taxon>
        <taxon>Mirini</taxon>
        <taxon>Lygus</taxon>
    </lineage>
</organism>
<evidence type="ECO:0000313" key="1">
    <source>
        <dbReference type="EMBL" id="JAF98467.1"/>
    </source>
</evidence>
<proteinExistence type="predicted"/>
<name>A0A0A9VW78_LYGHE</name>
<sequence length="146" mass="16412">GLSQTPPEWVVEFVERGLKSLDLPPTHTPTPHALLQLAEQLPPTLLVASPVVHTRTLQHMPPSQRSLDVVSSLLLPTQFLLVLTCRQHVGVAVDLHAHFQRQMLQQLEQGLADTLTTTTCEHTLNALHYLQHRRTLHILGKNTDQR</sequence>
<dbReference type="EMBL" id="GBHO01045136">
    <property type="protein sequence ID" value="JAF98467.1"/>
    <property type="molecule type" value="Transcribed_RNA"/>
</dbReference>
<reference evidence="1" key="2">
    <citation type="submission" date="2014-07" db="EMBL/GenBank/DDBJ databases">
        <authorList>
            <person name="Hull J."/>
        </authorList>
    </citation>
    <scope>NUCLEOTIDE SEQUENCE</scope>
</reference>
<protein>
    <submittedName>
        <fullName evidence="1">Ribosome-binding protein 1</fullName>
    </submittedName>
</protein>
<feature type="non-terminal residue" evidence="1">
    <location>
        <position position="1"/>
    </location>
</feature>
<reference evidence="1" key="1">
    <citation type="journal article" date="2014" name="PLoS ONE">
        <title>Transcriptome-Based Identification of ABC Transporters in the Western Tarnished Plant Bug Lygus hesperus.</title>
        <authorList>
            <person name="Hull J.J."/>
            <person name="Chaney K."/>
            <person name="Geib S.M."/>
            <person name="Fabrick J.A."/>
            <person name="Brent C.S."/>
            <person name="Walsh D."/>
            <person name="Lavine L.C."/>
        </authorList>
    </citation>
    <scope>NUCLEOTIDE SEQUENCE</scope>
</reference>